<organism evidence="1 2">
    <name type="scientific">Rotaria sordida</name>
    <dbReference type="NCBI Taxonomy" id="392033"/>
    <lineage>
        <taxon>Eukaryota</taxon>
        <taxon>Metazoa</taxon>
        <taxon>Spiralia</taxon>
        <taxon>Gnathifera</taxon>
        <taxon>Rotifera</taxon>
        <taxon>Eurotatoria</taxon>
        <taxon>Bdelloidea</taxon>
        <taxon>Philodinida</taxon>
        <taxon>Philodinidae</taxon>
        <taxon>Rotaria</taxon>
    </lineage>
</organism>
<name>A0A815Z1H1_9BILA</name>
<feature type="non-terminal residue" evidence="1">
    <location>
        <position position="1"/>
    </location>
</feature>
<dbReference type="AlphaFoldDB" id="A0A815Z1H1"/>
<dbReference type="EMBL" id="CAJNOL010003947">
    <property type="protein sequence ID" value="CAF1577723.1"/>
    <property type="molecule type" value="Genomic_DNA"/>
</dbReference>
<evidence type="ECO:0000313" key="2">
    <source>
        <dbReference type="Proteomes" id="UP000663870"/>
    </source>
</evidence>
<dbReference type="Proteomes" id="UP000663870">
    <property type="component" value="Unassembled WGS sequence"/>
</dbReference>
<sequence length="47" mass="5206">MQRNISYFDTKPTGQLNAKLFNNVDKLELGIGYRSSIMITVAISVTG</sequence>
<proteinExistence type="predicted"/>
<gene>
    <name evidence="1" type="ORF">JXQ802_LOCUS45879</name>
</gene>
<comment type="caution">
    <text evidence="1">The sequence shown here is derived from an EMBL/GenBank/DDBJ whole genome shotgun (WGS) entry which is preliminary data.</text>
</comment>
<keyword evidence="2" id="KW-1185">Reference proteome</keyword>
<reference evidence="1" key="1">
    <citation type="submission" date="2021-02" db="EMBL/GenBank/DDBJ databases">
        <authorList>
            <person name="Nowell W R."/>
        </authorList>
    </citation>
    <scope>NUCLEOTIDE SEQUENCE</scope>
</reference>
<protein>
    <submittedName>
        <fullName evidence="1">Uncharacterized protein</fullName>
    </submittedName>
</protein>
<accession>A0A815Z1H1</accession>
<evidence type="ECO:0000313" key="1">
    <source>
        <dbReference type="EMBL" id="CAF1577723.1"/>
    </source>
</evidence>